<dbReference type="Gene3D" id="3.40.50.720">
    <property type="entry name" value="NAD(P)-binding Rossmann-like Domain"/>
    <property type="match status" value="1"/>
</dbReference>
<dbReference type="GO" id="GO:0016491">
    <property type="term" value="F:oxidoreductase activity"/>
    <property type="evidence" value="ECO:0007669"/>
    <property type="project" value="UniProtKB-KW"/>
</dbReference>
<gene>
    <name evidence="4" type="ORF">FRV6_05787</name>
</gene>
<dbReference type="PANTHER" id="PTHR43899">
    <property type="entry name" value="RH59310P"/>
    <property type="match status" value="1"/>
</dbReference>
<protein>
    <submittedName>
        <fullName evidence="4">Uncharacterized protein</fullName>
    </submittedName>
</protein>
<evidence type="ECO:0000256" key="3">
    <source>
        <dbReference type="SAM" id="Phobius"/>
    </source>
</evidence>
<evidence type="ECO:0000256" key="1">
    <source>
        <dbReference type="ARBA" id="ARBA00006484"/>
    </source>
</evidence>
<dbReference type="VEuPathDB" id="FungiDB:FOMG_03344"/>
<keyword evidence="3" id="KW-0812">Transmembrane</keyword>
<dbReference type="PANTHER" id="PTHR43899:SF13">
    <property type="entry name" value="RH59310P"/>
    <property type="match status" value="1"/>
</dbReference>
<reference evidence="5" key="1">
    <citation type="submission" date="2016-09" db="EMBL/GenBank/DDBJ databases">
        <authorList>
            <person name="Guldener U."/>
        </authorList>
    </citation>
    <scope>NUCLEOTIDE SEQUENCE [LARGE SCALE GENOMIC DNA]</scope>
    <source>
        <strain evidence="5">V64-1</strain>
    </source>
</reference>
<dbReference type="EMBL" id="FMJY01000003">
    <property type="protein sequence ID" value="SCO81574.1"/>
    <property type="molecule type" value="Genomic_DNA"/>
</dbReference>
<accession>A0A2H3TA43</accession>
<dbReference type="AlphaFoldDB" id="A0A2H3TA43"/>
<keyword evidence="3" id="KW-0472">Membrane</keyword>
<dbReference type="SUPFAM" id="SSF51735">
    <property type="entry name" value="NAD(P)-binding Rossmann-fold domains"/>
    <property type="match status" value="1"/>
</dbReference>
<dbReference type="VEuPathDB" id="FungiDB:FOIG_14602"/>
<keyword evidence="2" id="KW-0560">Oxidoreductase</keyword>
<dbReference type="Proteomes" id="UP000219369">
    <property type="component" value="Unassembled WGS sequence"/>
</dbReference>
<dbReference type="VEuPathDB" id="FungiDB:FOXG_03893"/>
<sequence>MKSSLHQSLPPLTFQLLIDNLTQLATFDCLHYIRWVKKEIIAILVVLGSASFLGWALSASFVLETYCIRRSRIHRFNHLSPDESSPWALVTGASGRIGYEIIRELARRGFNVILHGRDAQDLLTAMVPIHEEFPVRNFKILVADPTVLGSKDFWYRKSYGDWKLERKRDLEVIKNELSKFNLTVLVNCAEGKSKKTNLESIIEETEKTILKNINVDALYPTQLFRTLLPTLIDNGPSLLMNITSLSDKGIPPKIATSASRTFLSRMTESLALEMKLEGYDVEALCVWVSRHMGQTDSTLAKAIIARVGNRRSVVVGHWYQFLHKGLIDLLPGWLWDWCMIHYIRGKRDNEFEGS</sequence>
<evidence type="ECO:0000256" key="2">
    <source>
        <dbReference type="ARBA" id="ARBA00023002"/>
    </source>
</evidence>
<dbReference type="OrthoDB" id="47007at2759"/>
<dbReference type="GO" id="GO:0005783">
    <property type="term" value="C:endoplasmic reticulum"/>
    <property type="evidence" value="ECO:0007669"/>
    <property type="project" value="TreeGrafter"/>
</dbReference>
<evidence type="ECO:0000313" key="5">
    <source>
        <dbReference type="Proteomes" id="UP000219369"/>
    </source>
</evidence>
<comment type="similarity">
    <text evidence="1">Belongs to the short-chain dehydrogenases/reductases (SDR) family.</text>
</comment>
<keyword evidence="3" id="KW-1133">Transmembrane helix</keyword>
<dbReference type="InterPro" id="IPR036291">
    <property type="entry name" value="NAD(P)-bd_dom_sf"/>
</dbReference>
<evidence type="ECO:0000313" key="4">
    <source>
        <dbReference type="EMBL" id="SCO81574.1"/>
    </source>
</evidence>
<name>A0A2H3TA43_FUSOX</name>
<proteinExistence type="inferred from homology"/>
<dbReference type="VEuPathDB" id="FungiDB:FOC1_g10005280"/>
<dbReference type="InterPro" id="IPR051019">
    <property type="entry name" value="VLCFA-Steroid_DH"/>
</dbReference>
<organism evidence="4 5">
    <name type="scientific">Fusarium oxysporum</name>
    <name type="common">Fusarium vascular wilt</name>
    <dbReference type="NCBI Taxonomy" id="5507"/>
    <lineage>
        <taxon>Eukaryota</taxon>
        <taxon>Fungi</taxon>
        <taxon>Dikarya</taxon>
        <taxon>Ascomycota</taxon>
        <taxon>Pezizomycotina</taxon>
        <taxon>Sordariomycetes</taxon>
        <taxon>Hypocreomycetidae</taxon>
        <taxon>Hypocreales</taxon>
        <taxon>Nectriaceae</taxon>
        <taxon>Fusarium</taxon>
        <taxon>Fusarium oxysporum species complex</taxon>
    </lineage>
</organism>
<dbReference type="VEuPathDB" id="FungiDB:FOZG_03270"/>
<dbReference type="VEuPathDB" id="FungiDB:FOC4_g10003627"/>
<feature type="transmembrane region" description="Helical" evidence="3">
    <location>
        <begin position="40"/>
        <end position="63"/>
    </location>
</feature>